<dbReference type="GO" id="GO:0019878">
    <property type="term" value="P:lysine biosynthetic process via aminoadipic acid"/>
    <property type="evidence" value="ECO:0007669"/>
    <property type="project" value="TreeGrafter"/>
</dbReference>
<dbReference type="SUPFAM" id="SSF56214">
    <property type="entry name" value="4'-phosphopantetheinyl transferase"/>
    <property type="match status" value="2"/>
</dbReference>
<feature type="domain" description="4'-phosphopantetheinyl transferase" evidence="3">
    <location>
        <begin position="143"/>
        <end position="254"/>
    </location>
</feature>
<name>A0A2T3A9J3_9PEZI</name>
<dbReference type="EC" id="2.7.8.7" evidence="1"/>
<dbReference type="PANTHER" id="PTHR12215">
    <property type="entry name" value="PHOSPHOPANTETHEINE TRANSFERASE"/>
    <property type="match status" value="1"/>
</dbReference>
<proteinExistence type="predicted"/>
<gene>
    <name evidence="5" type="ORF">BD289DRAFT_432599</name>
</gene>
<dbReference type="Gene3D" id="3.90.470.20">
    <property type="entry name" value="4'-phosphopantetheinyl transferase domain"/>
    <property type="match status" value="1"/>
</dbReference>
<protein>
    <recommendedName>
        <fullName evidence="1">holo-[acyl-carrier-protein] synthase</fullName>
        <ecNumber evidence="1">2.7.8.7</ecNumber>
    </recommendedName>
</protein>
<sequence>MADLSAPGQQPKPTVVQWLVDTRKLWPRAEKTAMLETEVRANEALALLNQDERKSVLKYLFVRDAKLSLVSHLLKHYAVSRLLDIPWAETRISRNARTKPVYVDPITKQTHIDFNVSHQAGLVALIAGYGFGESQGDQTAVDVGCDVVCVDEREDRDHGMIAREGWPAFVDMHADVFAPGELSYLKYQILSAIPEGISPGATQRDITNFKLRCFYTAWCLREAYVKMTGDALLAPWLNVLEFRGFKPPRPAPAMGTERDDGQDVVTEFDVRLRGQRVEDANICLRSIGPNYMTCSAVRTQQNKEIGLGLQLAAYEMVEIEQILDWAKSH</sequence>
<evidence type="ECO:0000313" key="6">
    <source>
        <dbReference type="Proteomes" id="UP000241462"/>
    </source>
</evidence>
<dbReference type="InterPro" id="IPR055066">
    <property type="entry name" value="AASDHPPT_N"/>
</dbReference>
<dbReference type="OrthoDB" id="26719at2759"/>
<dbReference type="Pfam" id="PF01648">
    <property type="entry name" value="ACPS"/>
    <property type="match status" value="1"/>
</dbReference>
<dbReference type="Proteomes" id="UP000241462">
    <property type="component" value="Unassembled WGS sequence"/>
</dbReference>
<keyword evidence="6" id="KW-1185">Reference proteome</keyword>
<reference evidence="5 6" key="1">
    <citation type="journal article" date="2018" name="Mycol. Prog.">
        <title>Coniella lustricola, a new species from submerged detritus.</title>
        <authorList>
            <person name="Raudabaugh D.B."/>
            <person name="Iturriaga T."/>
            <person name="Carver A."/>
            <person name="Mondo S."/>
            <person name="Pangilinan J."/>
            <person name="Lipzen A."/>
            <person name="He G."/>
            <person name="Amirebrahimi M."/>
            <person name="Grigoriev I.V."/>
            <person name="Miller A.N."/>
        </authorList>
    </citation>
    <scope>NUCLEOTIDE SEQUENCE [LARGE SCALE GENOMIC DNA]</scope>
    <source>
        <strain evidence="5 6">B22-T-1</strain>
    </source>
</reference>
<dbReference type="PANTHER" id="PTHR12215:SF10">
    <property type="entry name" value="L-AMINOADIPATE-SEMIALDEHYDE DEHYDROGENASE-PHOSPHOPANTETHEINYL TRANSFERASE"/>
    <property type="match status" value="1"/>
</dbReference>
<evidence type="ECO:0000259" key="4">
    <source>
        <dbReference type="Pfam" id="PF22624"/>
    </source>
</evidence>
<evidence type="ECO:0000259" key="3">
    <source>
        <dbReference type="Pfam" id="PF01648"/>
    </source>
</evidence>
<accession>A0A2T3A9J3</accession>
<organism evidence="5 6">
    <name type="scientific">Coniella lustricola</name>
    <dbReference type="NCBI Taxonomy" id="2025994"/>
    <lineage>
        <taxon>Eukaryota</taxon>
        <taxon>Fungi</taxon>
        <taxon>Dikarya</taxon>
        <taxon>Ascomycota</taxon>
        <taxon>Pezizomycotina</taxon>
        <taxon>Sordariomycetes</taxon>
        <taxon>Sordariomycetidae</taxon>
        <taxon>Diaporthales</taxon>
        <taxon>Schizoparmaceae</taxon>
        <taxon>Coniella</taxon>
    </lineage>
</organism>
<dbReference type="GO" id="GO:0005829">
    <property type="term" value="C:cytosol"/>
    <property type="evidence" value="ECO:0007669"/>
    <property type="project" value="TreeGrafter"/>
</dbReference>
<dbReference type="InterPro" id="IPR050559">
    <property type="entry name" value="P-Pant_transferase_sf"/>
</dbReference>
<dbReference type="InterPro" id="IPR037143">
    <property type="entry name" value="4-PPantetheinyl_Trfase_dom_sf"/>
</dbReference>
<dbReference type="AlphaFoldDB" id="A0A2T3A9J3"/>
<dbReference type="STRING" id="2025994.A0A2T3A9J3"/>
<dbReference type="GO" id="GO:0000287">
    <property type="term" value="F:magnesium ion binding"/>
    <property type="evidence" value="ECO:0007669"/>
    <property type="project" value="InterPro"/>
</dbReference>
<dbReference type="InParanoid" id="A0A2T3A9J3"/>
<keyword evidence="2" id="KW-0808">Transferase</keyword>
<evidence type="ECO:0000256" key="1">
    <source>
        <dbReference type="ARBA" id="ARBA00013172"/>
    </source>
</evidence>
<dbReference type="GO" id="GO:0008897">
    <property type="term" value="F:holo-[acyl-carrier-protein] synthase activity"/>
    <property type="evidence" value="ECO:0007669"/>
    <property type="project" value="UniProtKB-EC"/>
</dbReference>
<evidence type="ECO:0000256" key="2">
    <source>
        <dbReference type="ARBA" id="ARBA00022679"/>
    </source>
</evidence>
<evidence type="ECO:0000313" key="5">
    <source>
        <dbReference type="EMBL" id="PSR87249.1"/>
    </source>
</evidence>
<dbReference type="InterPro" id="IPR008278">
    <property type="entry name" value="4-PPantetheinyl_Trfase_dom"/>
</dbReference>
<dbReference type="EMBL" id="KZ678431">
    <property type="protein sequence ID" value="PSR87249.1"/>
    <property type="molecule type" value="Genomic_DNA"/>
</dbReference>
<dbReference type="Pfam" id="PF22624">
    <property type="entry name" value="AASDHPPT_N"/>
    <property type="match status" value="1"/>
</dbReference>
<feature type="domain" description="4'-phosphopantetheinyl transferase N-terminal" evidence="4">
    <location>
        <begin position="42"/>
        <end position="127"/>
    </location>
</feature>